<protein>
    <submittedName>
        <fullName evidence="4">Uncharacterized protein</fullName>
    </submittedName>
</protein>
<keyword evidence="5" id="KW-1185">Reference proteome</keyword>
<dbReference type="InterPro" id="IPR044925">
    <property type="entry name" value="His-Me_finger_sf"/>
</dbReference>
<gene>
    <name evidence="4" type="ORF">BSYN_13680</name>
</gene>
<keyword evidence="2" id="KW-0540">Nuclease</keyword>
<dbReference type="Proteomes" id="UP001496674">
    <property type="component" value="Chromosome"/>
</dbReference>
<reference evidence="4 5" key="1">
    <citation type="submission" date="2023-04" db="EMBL/GenBank/DDBJ databases">
        <title>Draft genome sequence of acteroides sedimenti strain YN3PY1.</title>
        <authorList>
            <person name="Yoshida N."/>
        </authorList>
    </citation>
    <scope>NUCLEOTIDE SEQUENCE [LARGE SCALE GENOMIC DNA]</scope>
    <source>
        <strain evidence="4 5">YN3PY1</strain>
    </source>
</reference>
<dbReference type="PANTHER" id="PTHR33607">
    <property type="entry name" value="ENDONUCLEASE-1"/>
    <property type="match status" value="1"/>
</dbReference>
<dbReference type="InterPro" id="IPR007346">
    <property type="entry name" value="Endonuclease-I"/>
</dbReference>
<sequence>MQLFVAIAYSQIPSGYYNNAEGKSNSSLKTALYLIIKDHVQRTYTNLWTDFQTTDKRTDGKVWDMYSSTSNFTFVTDQDTGSGGTVEGDKYNREHSFPNSWFGGVQSSPMYTDLFHMYPADKLVNNKRGNYPFGETAGEIYQSNSGFSKLGNSTFPGYSGVVFEPADEYKGDFARSYLYMATCYEDKIASWNYTGTVMLNQTSYPCFQNWAINLLLKWHRQDPVSEKEINRNNAVYTIQKNRNPFIDNPLFVEYIWGDRMDQIYTGIDAGAEVTAVRAWSSEKGVMITSPEKAVVCVYRIDGTLIASEQIQDQGELSFAEHGMFLVKVLTDKCKLTFKISK</sequence>
<dbReference type="PANTHER" id="PTHR33607:SF2">
    <property type="entry name" value="ENDONUCLEASE-1"/>
    <property type="match status" value="1"/>
</dbReference>
<evidence type="ECO:0000313" key="4">
    <source>
        <dbReference type="EMBL" id="BEG99103.1"/>
    </source>
</evidence>
<evidence type="ECO:0000256" key="1">
    <source>
        <dbReference type="ARBA" id="ARBA00006429"/>
    </source>
</evidence>
<organism evidence="4 5">
    <name type="scientific">Bacteroides sedimenti</name>
    <dbReference type="NCBI Taxonomy" id="2136147"/>
    <lineage>
        <taxon>Bacteria</taxon>
        <taxon>Pseudomonadati</taxon>
        <taxon>Bacteroidota</taxon>
        <taxon>Bacteroidia</taxon>
        <taxon>Bacteroidales</taxon>
        <taxon>Bacteroidaceae</taxon>
        <taxon>Bacteroides</taxon>
    </lineage>
</organism>
<proteinExistence type="inferred from homology"/>
<evidence type="ECO:0000256" key="2">
    <source>
        <dbReference type="ARBA" id="ARBA00022722"/>
    </source>
</evidence>
<keyword evidence="3" id="KW-0378">Hydrolase</keyword>
<dbReference type="SUPFAM" id="SSF54060">
    <property type="entry name" value="His-Me finger endonucleases"/>
    <property type="match status" value="1"/>
</dbReference>
<evidence type="ECO:0000313" key="5">
    <source>
        <dbReference type="Proteomes" id="UP001496674"/>
    </source>
</evidence>
<evidence type="ECO:0000256" key="3">
    <source>
        <dbReference type="ARBA" id="ARBA00022801"/>
    </source>
</evidence>
<dbReference type="EMBL" id="AP028055">
    <property type="protein sequence ID" value="BEG99103.1"/>
    <property type="molecule type" value="Genomic_DNA"/>
</dbReference>
<name>A0ABN6Z9Q5_9BACE</name>
<comment type="similarity">
    <text evidence="1">Belongs to the EndA/NucM nuclease family.</text>
</comment>
<accession>A0ABN6Z9Q5</accession>
<dbReference type="Pfam" id="PF04231">
    <property type="entry name" value="Endonuclease_1"/>
    <property type="match status" value="1"/>
</dbReference>